<accession>A0A6N4TKB0</accession>
<dbReference type="GO" id="GO:0005829">
    <property type="term" value="C:cytosol"/>
    <property type="evidence" value="ECO:0007669"/>
    <property type="project" value="TreeGrafter"/>
</dbReference>
<dbReference type="Gene3D" id="3.30.1310.10">
    <property type="entry name" value="Nucleoid-associated protein YbaB-like domain"/>
    <property type="match status" value="1"/>
</dbReference>
<dbReference type="PANTHER" id="PTHR33449">
    <property type="entry name" value="NUCLEOID-ASSOCIATED PROTEIN YBAB"/>
    <property type="match status" value="1"/>
</dbReference>
<dbReference type="Pfam" id="PF02575">
    <property type="entry name" value="YbaB_DNA_bd"/>
    <property type="match status" value="1"/>
</dbReference>
<dbReference type="EMBL" id="AP019695">
    <property type="protein sequence ID" value="BBK23243.1"/>
    <property type="molecule type" value="Genomic_DNA"/>
</dbReference>
<dbReference type="InterPro" id="IPR036894">
    <property type="entry name" value="YbaB-like_sf"/>
</dbReference>
<name>A0A6N4TKB0_9FIRM</name>
<evidence type="ECO:0000256" key="1">
    <source>
        <dbReference type="ARBA" id="ARBA00023125"/>
    </source>
</evidence>
<sequence length="102" mass="11179">MNMQGLLKQAQKMQKELAKVESELNSTIYEETMGGGVIKVEVKGSMEVESISIDTSLLNEEGKEDLEEMIKSAINEALVKAKKDKDKRMNAITGGVKMPGGF</sequence>
<dbReference type="GO" id="GO:0003677">
    <property type="term" value="F:DNA binding"/>
    <property type="evidence" value="ECO:0007669"/>
    <property type="project" value="UniProtKB-UniRule"/>
</dbReference>
<keyword evidence="1 2" id="KW-0238">DNA-binding</keyword>
<protein>
    <recommendedName>
        <fullName evidence="2">Nucleoid-associated protein Aargi30884_21460</fullName>
    </recommendedName>
</protein>
<gene>
    <name evidence="4" type="ORF">Aargi30884_21460</name>
</gene>
<evidence type="ECO:0000256" key="3">
    <source>
        <dbReference type="SAM" id="Coils"/>
    </source>
</evidence>
<dbReference type="GO" id="GO:0043590">
    <property type="term" value="C:bacterial nucleoid"/>
    <property type="evidence" value="ECO:0007669"/>
    <property type="project" value="UniProtKB-UniRule"/>
</dbReference>
<dbReference type="InterPro" id="IPR004401">
    <property type="entry name" value="YbaB/EbfC"/>
</dbReference>
<dbReference type="Proteomes" id="UP000464754">
    <property type="component" value="Chromosome"/>
</dbReference>
<keyword evidence="2" id="KW-0963">Cytoplasm</keyword>
<dbReference type="RefSeq" id="WP_118277277.1">
    <property type="nucleotide sequence ID" value="NZ_AP019695.1"/>
</dbReference>
<keyword evidence="5" id="KW-1185">Reference proteome</keyword>
<comment type="similarity">
    <text evidence="2">Belongs to the YbaB/EbfC family.</text>
</comment>
<proteinExistence type="inferred from homology"/>
<reference evidence="5" key="1">
    <citation type="submission" date="2019-05" db="EMBL/GenBank/DDBJ databases">
        <title>Complete genome sequencing of Absiella argi strain JCM 30884.</title>
        <authorList>
            <person name="Sakamoto M."/>
            <person name="Murakami T."/>
            <person name="Mori H."/>
        </authorList>
    </citation>
    <scope>NUCLEOTIDE SEQUENCE [LARGE SCALE GENOMIC DNA]</scope>
    <source>
        <strain evidence="5">JCM 30884</strain>
    </source>
</reference>
<evidence type="ECO:0000313" key="4">
    <source>
        <dbReference type="EMBL" id="BBK23243.1"/>
    </source>
</evidence>
<organism evidence="4 5">
    <name type="scientific">Amedibacterium intestinale</name>
    <dbReference type="NCBI Taxonomy" id="2583452"/>
    <lineage>
        <taxon>Bacteria</taxon>
        <taxon>Bacillati</taxon>
        <taxon>Bacillota</taxon>
        <taxon>Erysipelotrichia</taxon>
        <taxon>Erysipelotrichales</taxon>
        <taxon>Erysipelotrichaceae</taxon>
        <taxon>Amedibacterium</taxon>
    </lineage>
</organism>
<dbReference type="SUPFAM" id="SSF82607">
    <property type="entry name" value="YbaB-like"/>
    <property type="match status" value="1"/>
</dbReference>
<dbReference type="KEGG" id="aarg:Aargi30884_21460"/>
<comment type="function">
    <text evidence="2">Binds to DNA and alters its conformation. May be involved in regulation of gene expression, nucleoid organization and DNA protection.</text>
</comment>
<comment type="subunit">
    <text evidence="2">Homodimer.</text>
</comment>
<dbReference type="PIRSF" id="PIRSF004555">
    <property type="entry name" value="UCP004555"/>
    <property type="match status" value="1"/>
</dbReference>
<dbReference type="NCBIfam" id="TIGR00103">
    <property type="entry name" value="DNA_YbaB_EbfC"/>
    <property type="match status" value="1"/>
</dbReference>
<evidence type="ECO:0000313" key="5">
    <source>
        <dbReference type="Proteomes" id="UP000464754"/>
    </source>
</evidence>
<dbReference type="HAMAP" id="MF_00274">
    <property type="entry name" value="DNA_YbaB_EbfC"/>
    <property type="match status" value="1"/>
</dbReference>
<dbReference type="AlphaFoldDB" id="A0A6N4TKB0"/>
<evidence type="ECO:0000256" key="2">
    <source>
        <dbReference type="HAMAP-Rule" id="MF_00274"/>
    </source>
</evidence>
<keyword evidence="3" id="KW-0175">Coiled coil</keyword>
<comment type="subcellular location">
    <subcellularLocation>
        <location evidence="2">Cytoplasm</location>
        <location evidence="2">Nucleoid</location>
    </subcellularLocation>
</comment>
<feature type="coiled-coil region" evidence="3">
    <location>
        <begin position="3"/>
        <end position="30"/>
    </location>
</feature>
<dbReference type="PANTHER" id="PTHR33449:SF1">
    <property type="entry name" value="NUCLEOID-ASSOCIATED PROTEIN YBAB"/>
    <property type="match status" value="1"/>
</dbReference>